<sequence>MGMPLCPECYDYAGHVLWNWSARDLWHRFPTAMVRALASLLGVTQRSLTPVLKLRFLKVVEFQRRGAVHLHVVVRADAIAQGVGAWSDRVTSDLLAEAARMSAAGVEVMTIPIDEVDEPRRIRFGRQVDVQAIGDAAHQRSPEQLAAYLAKYSTKSVGDSPGGRQNGHFCRLRDCTRELASRAELGSHRDEYAHLRRCAQELAFRGHVVSKSPDFSTTMRALREARARYRRTTYGDVLIEDSDDFLTVSAFEFAGMGWLTSIEKELVEAAGEAKRERSRKRRSRSSTKEVVSHAC</sequence>
<organism evidence="3 4">
    <name type="scientific">Schaalia cardiffensis F0333</name>
    <dbReference type="NCBI Taxonomy" id="888050"/>
    <lineage>
        <taxon>Bacteria</taxon>
        <taxon>Bacillati</taxon>
        <taxon>Actinomycetota</taxon>
        <taxon>Actinomycetes</taxon>
        <taxon>Actinomycetales</taxon>
        <taxon>Actinomycetaceae</taxon>
        <taxon>Schaalia</taxon>
    </lineage>
</organism>
<gene>
    <name evidence="3" type="ORF">HMPREF9004_0577</name>
</gene>
<dbReference type="HOGENOM" id="CLU_041009_0_0_11"/>
<name>N6X4T5_9ACTO</name>
<keyword evidence="4" id="KW-1185">Reference proteome</keyword>
<dbReference type="InterPro" id="IPR013087">
    <property type="entry name" value="Znf_C2H2_type"/>
</dbReference>
<dbReference type="Pfam" id="PF20199">
    <property type="entry name" value="RepSA"/>
    <property type="match status" value="1"/>
</dbReference>
<reference evidence="3 4" key="1">
    <citation type="submission" date="2013-03" db="EMBL/GenBank/DDBJ databases">
        <title>Reference genome for the Human Microbiome Project.</title>
        <authorList>
            <person name="Aqrawi P."/>
            <person name="Ayvaz T."/>
            <person name="Bess C."/>
            <person name="Blankenburg K."/>
            <person name="Coyle M."/>
            <person name="Deng J."/>
            <person name="Forbes L."/>
            <person name="Fowler G."/>
            <person name="Francisco L."/>
            <person name="Fu Q."/>
            <person name="Gibbs R."/>
            <person name="Gross S."/>
            <person name="Gubbala S."/>
            <person name="Hale W."/>
            <person name="Hemphill L."/>
            <person name="Highlander S."/>
            <person name="Hirani K."/>
            <person name="Jackson L."/>
            <person name="Jakkamsetti A."/>
            <person name="Javaid M."/>
            <person name="Jayaseelan J.C."/>
            <person name="Jiang H."/>
            <person name="Joshi V."/>
            <person name="Korchina V."/>
            <person name="Kovar C."/>
            <person name="Lara F."/>
            <person name="Lee S."/>
            <person name="Liu Y."/>
            <person name="Mata R."/>
            <person name="Mathew T."/>
            <person name="Munidasa M."/>
            <person name="Muzny D."/>
            <person name="Nazareth L."/>
            <person name="Ngo R."/>
            <person name="Nguyen L."/>
            <person name="Nguyen N."/>
            <person name="Okwuonu G."/>
            <person name="Ongeri F."/>
            <person name="Palculict T."/>
            <person name="Patil S."/>
            <person name="Petrosino J."/>
            <person name="Pham C."/>
            <person name="Pham P."/>
            <person name="Pu L.-L."/>
            <person name="Qin X."/>
            <person name="Qu J."/>
            <person name="Reid J."/>
            <person name="Ross M."/>
            <person name="Ruth R."/>
            <person name="Saada N."/>
            <person name="San Lucas F."/>
            <person name="Santibanez J."/>
            <person name="Shang Y."/>
            <person name="Simmons D."/>
            <person name="Song X.-Z."/>
            <person name="Tang L.-Y."/>
            <person name="Thornton R."/>
            <person name="Warren J."/>
            <person name="Weissenberger G."/>
            <person name="Wilczek-Boney K."/>
            <person name="Worley K."/>
            <person name="Youmans B."/>
            <person name="Zhang J."/>
            <person name="Zhang L."/>
            <person name="Zhao Z."/>
            <person name="Zhou C."/>
            <person name="Zhu D."/>
            <person name="Zhu Y."/>
        </authorList>
    </citation>
    <scope>NUCLEOTIDE SEQUENCE [LARGE SCALE GENOMIC DNA]</scope>
    <source>
        <strain evidence="3 4">F0333</strain>
    </source>
</reference>
<accession>N6X4T5</accession>
<dbReference type="PROSITE" id="PS00028">
    <property type="entry name" value="ZINC_FINGER_C2H2_1"/>
    <property type="match status" value="1"/>
</dbReference>
<dbReference type="STRING" id="888050.HMPREF9004_0577"/>
<dbReference type="PATRIC" id="fig|888050.3.peg.554"/>
<evidence type="ECO:0000259" key="2">
    <source>
        <dbReference type="PROSITE" id="PS00028"/>
    </source>
</evidence>
<evidence type="ECO:0000313" key="3">
    <source>
        <dbReference type="EMBL" id="ENO18706.1"/>
    </source>
</evidence>
<feature type="compositionally biased region" description="Basic and acidic residues" evidence="1">
    <location>
        <begin position="286"/>
        <end position="295"/>
    </location>
</feature>
<feature type="domain" description="C2H2-type" evidence="2">
    <location>
        <begin position="170"/>
        <end position="194"/>
    </location>
</feature>
<proteinExistence type="predicted"/>
<protein>
    <submittedName>
        <fullName evidence="3">Replication initiation protein</fullName>
    </submittedName>
</protein>
<evidence type="ECO:0000256" key="1">
    <source>
        <dbReference type="SAM" id="MobiDB-lite"/>
    </source>
</evidence>
<evidence type="ECO:0000313" key="4">
    <source>
        <dbReference type="Proteomes" id="UP000013015"/>
    </source>
</evidence>
<dbReference type="Proteomes" id="UP000013015">
    <property type="component" value="Unassembled WGS sequence"/>
</dbReference>
<dbReference type="InterPro" id="IPR046828">
    <property type="entry name" value="RepSA"/>
</dbReference>
<dbReference type="eggNOG" id="COG0484">
    <property type="taxonomic scope" value="Bacteria"/>
</dbReference>
<feature type="compositionally biased region" description="Basic residues" evidence="1">
    <location>
        <begin position="276"/>
        <end position="285"/>
    </location>
</feature>
<dbReference type="AlphaFoldDB" id="N6X4T5"/>
<feature type="region of interest" description="Disordered" evidence="1">
    <location>
        <begin position="271"/>
        <end position="295"/>
    </location>
</feature>
<dbReference type="EMBL" id="AQHZ01000009">
    <property type="protein sequence ID" value="ENO18706.1"/>
    <property type="molecule type" value="Genomic_DNA"/>
</dbReference>
<comment type="caution">
    <text evidence="3">The sequence shown here is derived from an EMBL/GenBank/DDBJ whole genome shotgun (WGS) entry which is preliminary data.</text>
</comment>